<dbReference type="STRING" id="933852.A0A0C2WS14"/>
<dbReference type="GO" id="GO:0005829">
    <property type="term" value="C:cytosol"/>
    <property type="evidence" value="ECO:0007669"/>
    <property type="project" value="TreeGrafter"/>
</dbReference>
<dbReference type="GO" id="GO:0009691">
    <property type="term" value="P:cytokinin biosynthetic process"/>
    <property type="evidence" value="ECO:0007669"/>
    <property type="project" value="InterPro"/>
</dbReference>
<keyword evidence="2" id="KW-1185">Reference proteome</keyword>
<evidence type="ECO:0008006" key="3">
    <source>
        <dbReference type="Google" id="ProtNLM"/>
    </source>
</evidence>
<organism evidence="1 2">
    <name type="scientific">Serendipita vermifera MAFF 305830</name>
    <dbReference type="NCBI Taxonomy" id="933852"/>
    <lineage>
        <taxon>Eukaryota</taxon>
        <taxon>Fungi</taxon>
        <taxon>Dikarya</taxon>
        <taxon>Basidiomycota</taxon>
        <taxon>Agaricomycotina</taxon>
        <taxon>Agaricomycetes</taxon>
        <taxon>Sebacinales</taxon>
        <taxon>Serendipitaceae</taxon>
        <taxon>Serendipita</taxon>
    </lineage>
</organism>
<name>A0A0C2WS14_SERVB</name>
<dbReference type="InterPro" id="IPR005269">
    <property type="entry name" value="LOG"/>
</dbReference>
<dbReference type="PANTHER" id="PTHR31223:SF70">
    <property type="entry name" value="LOG FAMILY PROTEIN YJL055W"/>
    <property type="match status" value="1"/>
</dbReference>
<reference evidence="2" key="2">
    <citation type="submission" date="2015-01" db="EMBL/GenBank/DDBJ databases">
        <title>Evolutionary Origins and Diversification of the Mycorrhizal Mutualists.</title>
        <authorList>
            <consortium name="DOE Joint Genome Institute"/>
            <consortium name="Mycorrhizal Genomics Consortium"/>
            <person name="Kohler A."/>
            <person name="Kuo A."/>
            <person name="Nagy L.G."/>
            <person name="Floudas D."/>
            <person name="Copeland A."/>
            <person name="Barry K.W."/>
            <person name="Cichocki N."/>
            <person name="Veneault-Fourrey C."/>
            <person name="LaButti K."/>
            <person name="Lindquist E.A."/>
            <person name="Lipzen A."/>
            <person name="Lundell T."/>
            <person name="Morin E."/>
            <person name="Murat C."/>
            <person name="Riley R."/>
            <person name="Ohm R."/>
            <person name="Sun H."/>
            <person name="Tunlid A."/>
            <person name="Henrissat B."/>
            <person name="Grigoriev I.V."/>
            <person name="Hibbett D.S."/>
            <person name="Martin F."/>
        </authorList>
    </citation>
    <scope>NUCLEOTIDE SEQUENCE [LARGE SCALE GENOMIC DNA]</scope>
    <source>
        <strain evidence="2">MAFF 305830</strain>
    </source>
</reference>
<proteinExistence type="predicted"/>
<dbReference type="PANTHER" id="PTHR31223">
    <property type="entry name" value="LOG FAMILY PROTEIN YJL055W"/>
    <property type="match status" value="1"/>
</dbReference>
<evidence type="ECO:0000313" key="1">
    <source>
        <dbReference type="EMBL" id="KIM28958.1"/>
    </source>
</evidence>
<reference evidence="1 2" key="1">
    <citation type="submission" date="2014-04" db="EMBL/GenBank/DDBJ databases">
        <authorList>
            <consortium name="DOE Joint Genome Institute"/>
            <person name="Kuo A."/>
            <person name="Zuccaro A."/>
            <person name="Kohler A."/>
            <person name="Nagy L.G."/>
            <person name="Floudas D."/>
            <person name="Copeland A."/>
            <person name="Barry K.W."/>
            <person name="Cichocki N."/>
            <person name="Veneault-Fourrey C."/>
            <person name="LaButti K."/>
            <person name="Lindquist E.A."/>
            <person name="Lipzen A."/>
            <person name="Lundell T."/>
            <person name="Morin E."/>
            <person name="Murat C."/>
            <person name="Sun H."/>
            <person name="Tunlid A."/>
            <person name="Henrissat B."/>
            <person name="Grigoriev I.V."/>
            <person name="Hibbett D.S."/>
            <person name="Martin F."/>
            <person name="Nordberg H.P."/>
            <person name="Cantor M.N."/>
            <person name="Hua S.X."/>
        </authorList>
    </citation>
    <scope>NUCLEOTIDE SEQUENCE [LARGE SCALE GENOMIC DNA]</scope>
    <source>
        <strain evidence="1 2">MAFF 305830</strain>
    </source>
</reference>
<dbReference type="NCBIfam" id="TIGR00730">
    <property type="entry name" value="Rossman fold protein, TIGR00730 family"/>
    <property type="match status" value="1"/>
</dbReference>
<dbReference type="EMBL" id="KN824290">
    <property type="protein sequence ID" value="KIM28958.1"/>
    <property type="molecule type" value="Genomic_DNA"/>
</dbReference>
<dbReference type="AlphaFoldDB" id="A0A0C2WS14"/>
<dbReference type="GO" id="GO:0016799">
    <property type="term" value="F:hydrolase activity, hydrolyzing N-glycosyl compounds"/>
    <property type="evidence" value="ECO:0007669"/>
    <property type="project" value="TreeGrafter"/>
</dbReference>
<dbReference type="Pfam" id="PF03641">
    <property type="entry name" value="Lysine_decarbox"/>
    <property type="match status" value="1"/>
</dbReference>
<accession>A0A0C2WS14</accession>
<gene>
    <name evidence="1" type="ORF">M408DRAFT_68621</name>
</gene>
<dbReference type="Proteomes" id="UP000054097">
    <property type="component" value="Unassembled WGS sequence"/>
</dbReference>
<sequence length="243" mass="25796">MPGAICVYCASSMGTNPAYEQSAKSLGAALAKSSRPLIYGGGKMGIMGVVSQAVLDNGGHVTGVSPYAMVARGGEGSKTNTANGTAGFEDKISSREAAPHPNRVSIVVGSMHERKTELAKLADGGFVALPGGYGTFEELLEVTTWSQLAIHVKPIIIVNVLNYYGSLREQIIKGIEAGFIKEENLNLVTFVDGPENLEEHATFDWGVAVMKVLDEYRPSGWKGFGFDWTAKPNKETASPLSAI</sequence>
<dbReference type="Gene3D" id="3.40.50.450">
    <property type="match status" value="1"/>
</dbReference>
<evidence type="ECO:0000313" key="2">
    <source>
        <dbReference type="Proteomes" id="UP000054097"/>
    </source>
</evidence>
<dbReference type="SUPFAM" id="SSF102405">
    <property type="entry name" value="MCP/YpsA-like"/>
    <property type="match status" value="1"/>
</dbReference>
<dbReference type="OrthoDB" id="414463at2759"/>
<protein>
    <recommendedName>
        <fullName evidence="3">Cytokinin riboside 5'-monophosphate phosphoribohydrolase</fullName>
    </recommendedName>
</protein>
<dbReference type="HOGENOM" id="CLU_058336_1_1_1"/>
<dbReference type="InterPro" id="IPR031100">
    <property type="entry name" value="LOG_fam"/>
</dbReference>